<dbReference type="InterPro" id="IPR050426">
    <property type="entry name" value="Glycosyltransferase_28"/>
</dbReference>
<dbReference type="Gene3D" id="3.40.50.2000">
    <property type="entry name" value="Glycogen Phosphorylase B"/>
    <property type="match status" value="2"/>
</dbReference>
<evidence type="ECO:0000313" key="5">
    <source>
        <dbReference type="Proteomes" id="UP000246005"/>
    </source>
</evidence>
<proteinExistence type="inferred from homology"/>
<feature type="domain" description="Erythromycin biosynthesis protein CIII-like C-terminal" evidence="3">
    <location>
        <begin position="255"/>
        <end position="358"/>
    </location>
</feature>
<dbReference type="NCBIfam" id="TIGR01426">
    <property type="entry name" value="MGT"/>
    <property type="match status" value="1"/>
</dbReference>
<dbReference type="PANTHER" id="PTHR48050:SF13">
    <property type="entry name" value="STEROL 3-BETA-GLUCOSYLTRANSFERASE UGT80A2"/>
    <property type="match status" value="1"/>
</dbReference>
<protein>
    <submittedName>
        <fullName evidence="4">MGT family glycosyltransferase</fullName>
    </submittedName>
</protein>
<dbReference type="SUPFAM" id="SSF53756">
    <property type="entry name" value="UDP-Glycosyltransferase/glycogen phosphorylase"/>
    <property type="match status" value="1"/>
</dbReference>
<dbReference type="FunFam" id="3.40.50.2000:FF:000072">
    <property type="entry name" value="Glycosyl transferase"/>
    <property type="match status" value="1"/>
</dbReference>
<organism evidence="4 5">
    <name type="scientific">Lentzea atacamensis</name>
    <dbReference type="NCBI Taxonomy" id="531938"/>
    <lineage>
        <taxon>Bacteria</taxon>
        <taxon>Bacillati</taxon>
        <taxon>Actinomycetota</taxon>
        <taxon>Actinomycetes</taxon>
        <taxon>Pseudonocardiales</taxon>
        <taxon>Pseudonocardiaceae</taxon>
        <taxon>Lentzea</taxon>
    </lineage>
</organism>
<dbReference type="PANTHER" id="PTHR48050">
    <property type="entry name" value="STEROL 3-BETA-GLUCOSYLTRANSFERASE"/>
    <property type="match status" value="1"/>
</dbReference>
<dbReference type="InterPro" id="IPR035595">
    <property type="entry name" value="UDP_glycos_trans_CS"/>
</dbReference>
<evidence type="ECO:0000259" key="3">
    <source>
        <dbReference type="Pfam" id="PF06722"/>
    </source>
</evidence>
<evidence type="ECO:0000256" key="2">
    <source>
        <dbReference type="ARBA" id="ARBA00022679"/>
    </source>
</evidence>
<name>A0A316I5R8_9PSEU</name>
<accession>A0A316I5R8</accession>
<dbReference type="InterPro" id="IPR010610">
    <property type="entry name" value="EryCIII-like_C"/>
</dbReference>
<dbReference type="AlphaFoldDB" id="A0A316I5R8"/>
<evidence type="ECO:0000313" key="4">
    <source>
        <dbReference type="EMBL" id="PWK88333.1"/>
    </source>
</evidence>
<dbReference type="EMBL" id="QGHB01000003">
    <property type="protein sequence ID" value="PWK88333.1"/>
    <property type="molecule type" value="Genomic_DNA"/>
</dbReference>
<dbReference type="InterPro" id="IPR002213">
    <property type="entry name" value="UDP_glucos_trans"/>
</dbReference>
<dbReference type="GO" id="GO:0017000">
    <property type="term" value="P:antibiotic biosynthetic process"/>
    <property type="evidence" value="ECO:0007669"/>
    <property type="project" value="UniProtKB-ARBA"/>
</dbReference>
<dbReference type="Proteomes" id="UP000246005">
    <property type="component" value="Unassembled WGS sequence"/>
</dbReference>
<comment type="similarity">
    <text evidence="1">Belongs to the UDP-glycosyltransferase family.</text>
</comment>
<dbReference type="Pfam" id="PF06722">
    <property type="entry name" value="EryCIII-like_C"/>
    <property type="match status" value="1"/>
</dbReference>
<sequence>MRLTVFGRIGEMGILFVTLAGHGHVTPTLAVVEELVKRGAEVDYATGAEHAEAVTGAGARWVELPALPDFRPVTANPIDEWFPHYFRAMSATYPVLLDRCRTTRPDLICYDATNWPARLVARKLGIPAVRTMPHTASNEHYKVMDVDLDRYLTEDTARFGAEHGVELDPWSTVEAPEACSVVFLPREFQPFGETFDESFHFVGPVLGSRLDEEWSPRRTDLPLLYISLGSVMSDAGFYAACVDQFGDGTWQVAMTARDVGAVPENIDVRPWFPQPAVLKHADVFISHGGMNSTMEALHQGVPLVVVPQTPEQVLNADRVAELGLGERVDDHAGLRGAVERVAKSGTIRQNLDRMRAAIANGGGAGRAADVILSRALRAA</sequence>
<dbReference type="GO" id="GO:0016758">
    <property type="term" value="F:hexosyltransferase activity"/>
    <property type="evidence" value="ECO:0007669"/>
    <property type="project" value="InterPro"/>
</dbReference>
<dbReference type="CDD" id="cd03784">
    <property type="entry name" value="GT1_Gtf-like"/>
    <property type="match status" value="1"/>
</dbReference>
<evidence type="ECO:0000256" key="1">
    <source>
        <dbReference type="ARBA" id="ARBA00009995"/>
    </source>
</evidence>
<comment type="caution">
    <text evidence="4">The sequence shown here is derived from an EMBL/GenBank/DDBJ whole genome shotgun (WGS) entry which is preliminary data.</text>
</comment>
<dbReference type="InterPro" id="IPR006326">
    <property type="entry name" value="UDPGT_MGT-like"/>
</dbReference>
<keyword evidence="2 4" id="KW-0808">Transferase</keyword>
<reference evidence="4 5" key="1">
    <citation type="submission" date="2018-05" db="EMBL/GenBank/DDBJ databases">
        <title>Genomic Encyclopedia of Type Strains, Phase IV (KMG-IV): sequencing the most valuable type-strain genomes for metagenomic binning, comparative biology and taxonomic classification.</title>
        <authorList>
            <person name="Goeker M."/>
        </authorList>
    </citation>
    <scope>NUCLEOTIDE SEQUENCE [LARGE SCALE GENOMIC DNA]</scope>
    <source>
        <strain evidence="4 5">DSM 45480</strain>
    </source>
</reference>
<dbReference type="PROSITE" id="PS00375">
    <property type="entry name" value="UDPGT"/>
    <property type="match status" value="1"/>
</dbReference>
<dbReference type="GO" id="GO:0008194">
    <property type="term" value="F:UDP-glycosyltransferase activity"/>
    <property type="evidence" value="ECO:0007669"/>
    <property type="project" value="InterPro"/>
</dbReference>
<gene>
    <name evidence="4" type="ORF">C8D88_103529</name>
</gene>